<dbReference type="GO" id="GO:0006886">
    <property type="term" value="P:intracellular protein transport"/>
    <property type="evidence" value="ECO:0007669"/>
    <property type="project" value="TreeGrafter"/>
</dbReference>
<comment type="subcellular location">
    <subcellularLocation>
        <location evidence="1">Membrane</location>
        <topology evidence="1">Peripheral membrane protein</topology>
    </subcellularLocation>
</comment>
<keyword evidence="4" id="KW-0653">Protein transport</keyword>
<dbReference type="WBParaSite" id="TREG1_123930.1">
    <property type="protein sequence ID" value="TREG1_123930.1"/>
    <property type="gene ID" value="TREG1_123930"/>
</dbReference>
<dbReference type="GO" id="GO:0005829">
    <property type="term" value="C:cytosol"/>
    <property type="evidence" value="ECO:0007669"/>
    <property type="project" value="GOC"/>
</dbReference>
<dbReference type="Gene3D" id="1.25.40.660">
    <property type="entry name" value="Vacuolar protein sorting-associated protein 35, helical subcomplex Vps35-C"/>
    <property type="match status" value="1"/>
</dbReference>
<evidence type="ECO:0000313" key="7">
    <source>
        <dbReference type="WBParaSite" id="TREG1_123930.1"/>
    </source>
</evidence>
<protein>
    <submittedName>
        <fullName evidence="7">CHAT domain-containing protein</fullName>
    </submittedName>
</protein>
<organism evidence="6 7">
    <name type="scientific">Trichobilharzia regenti</name>
    <name type="common">Nasal bird schistosome</name>
    <dbReference type="NCBI Taxonomy" id="157069"/>
    <lineage>
        <taxon>Eukaryota</taxon>
        <taxon>Metazoa</taxon>
        <taxon>Spiralia</taxon>
        <taxon>Lophotrochozoa</taxon>
        <taxon>Platyhelminthes</taxon>
        <taxon>Trematoda</taxon>
        <taxon>Digenea</taxon>
        <taxon>Strigeidida</taxon>
        <taxon>Schistosomatoidea</taxon>
        <taxon>Schistosomatidae</taxon>
        <taxon>Trichobilharzia</taxon>
    </lineage>
</organism>
<evidence type="ECO:0000256" key="2">
    <source>
        <dbReference type="ARBA" id="ARBA00006536"/>
    </source>
</evidence>
<accession>A0A183WVU5</accession>
<comment type="similarity">
    <text evidence="2">Belongs to the VPS35 family.</text>
</comment>
<dbReference type="InterPro" id="IPR042491">
    <property type="entry name" value="Vps35_C"/>
</dbReference>
<evidence type="ECO:0000313" key="6">
    <source>
        <dbReference type="Proteomes" id="UP000050795"/>
    </source>
</evidence>
<evidence type="ECO:0000256" key="1">
    <source>
        <dbReference type="ARBA" id="ARBA00004170"/>
    </source>
</evidence>
<dbReference type="OrthoDB" id="10258141at2759"/>
<dbReference type="GO" id="GO:0042147">
    <property type="term" value="P:retrograde transport, endosome to Golgi"/>
    <property type="evidence" value="ECO:0007669"/>
    <property type="project" value="InterPro"/>
</dbReference>
<keyword evidence="3" id="KW-0813">Transport</keyword>
<dbReference type="GO" id="GO:0030906">
    <property type="term" value="C:retromer, cargo-selective complex"/>
    <property type="evidence" value="ECO:0007669"/>
    <property type="project" value="InterPro"/>
</dbReference>
<dbReference type="AlphaFoldDB" id="A0A183WVU5"/>
<dbReference type="Pfam" id="PF03635">
    <property type="entry name" value="Vps35"/>
    <property type="match status" value="1"/>
</dbReference>
<keyword evidence="6" id="KW-1185">Reference proteome</keyword>
<dbReference type="Proteomes" id="UP000050795">
    <property type="component" value="Unassembled WGS sequence"/>
</dbReference>
<dbReference type="InterPro" id="IPR005378">
    <property type="entry name" value="Vps35"/>
</dbReference>
<name>A0A183WVU5_TRIRE</name>
<sequence>MSACLLNDRLSFCPLHNQSHLICQTPNNFSLAISSFQALSLCEKAVSDSHAQVEAIALITSTLCQITCSTGDNQTALRTQFTRAAARLLRKHDQCRAVCASTDLFWPIKLLTRQGIKPSVLIPATDNNPEISTYAKLSEGNVMYPSSS</sequence>
<dbReference type="PANTHER" id="PTHR11099">
    <property type="entry name" value="VACUOLAR SORTING PROTEIN 35"/>
    <property type="match status" value="1"/>
</dbReference>
<evidence type="ECO:0000256" key="3">
    <source>
        <dbReference type="ARBA" id="ARBA00022448"/>
    </source>
</evidence>
<dbReference type="GO" id="GO:0005770">
    <property type="term" value="C:late endosome"/>
    <property type="evidence" value="ECO:0007669"/>
    <property type="project" value="TreeGrafter"/>
</dbReference>
<evidence type="ECO:0000256" key="5">
    <source>
        <dbReference type="ARBA" id="ARBA00023136"/>
    </source>
</evidence>
<reference evidence="7" key="2">
    <citation type="submission" date="2023-11" db="UniProtKB">
        <authorList>
            <consortium name="WormBaseParasite"/>
        </authorList>
    </citation>
    <scope>IDENTIFICATION</scope>
</reference>
<reference evidence="6" key="1">
    <citation type="submission" date="2022-06" db="EMBL/GenBank/DDBJ databases">
        <authorList>
            <person name="Berger JAMES D."/>
            <person name="Berger JAMES D."/>
        </authorList>
    </citation>
    <scope>NUCLEOTIDE SEQUENCE [LARGE SCALE GENOMIC DNA]</scope>
</reference>
<evidence type="ECO:0000256" key="4">
    <source>
        <dbReference type="ARBA" id="ARBA00022927"/>
    </source>
</evidence>
<dbReference type="PANTHER" id="PTHR11099:SF0">
    <property type="entry name" value="VACUOLAR PROTEIN SORTING-ASSOCIATED PROTEIN 35"/>
    <property type="match status" value="1"/>
</dbReference>
<keyword evidence="5" id="KW-0472">Membrane</keyword>
<proteinExistence type="inferred from homology"/>